<proteinExistence type="predicted"/>
<feature type="transmembrane region" description="Helical" evidence="1">
    <location>
        <begin position="49"/>
        <end position="67"/>
    </location>
</feature>
<dbReference type="Proteomes" id="UP000700212">
    <property type="component" value="Unassembled WGS sequence"/>
</dbReference>
<feature type="transmembrane region" description="Helical" evidence="1">
    <location>
        <begin position="134"/>
        <end position="153"/>
    </location>
</feature>
<dbReference type="InterPro" id="IPR021683">
    <property type="entry name" value="DUF3267"/>
</dbReference>
<dbReference type="AlphaFoldDB" id="A0A921NAX4"/>
<keyword evidence="1" id="KW-1133">Transmembrane helix</keyword>
<sequence length="181" mass="21643">MHCWKILNIYKQYGLTRILLWAVIVFILTLCSSYLLFTFYYTKPFTDDYLWLFSLLFIMMYPIHKGVHYLTLFDYRKDVNAQWEVIYDWLPTLHLRITEILPKNRYIITRLAPFIVINSSIILGMLVLPRFIHYGAILLAYHTAICVIDLLYVKNLMRSPKESQIEETKRGFEILVPPNVR</sequence>
<protein>
    <submittedName>
        <fullName evidence="2">DUF3267 domain-containing protein</fullName>
    </submittedName>
</protein>
<reference evidence="2" key="2">
    <citation type="submission" date="2021-09" db="EMBL/GenBank/DDBJ databases">
        <authorList>
            <person name="Gilroy R."/>
        </authorList>
    </citation>
    <scope>NUCLEOTIDE SEQUENCE</scope>
    <source>
        <strain evidence="2">CHK160-4876</strain>
    </source>
</reference>
<comment type="caution">
    <text evidence="2">The sequence shown here is derived from an EMBL/GenBank/DDBJ whole genome shotgun (WGS) entry which is preliminary data.</text>
</comment>
<feature type="transmembrane region" description="Helical" evidence="1">
    <location>
        <begin position="111"/>
        <end position="128"/>
    </location>
</feature>
<organism evidence="2 3">
    <name type="scientific">Metalysinibacillus jejuensis</name>
    <dbReference type="NCBI Taxonomy" id="914327"/>
    <lineage>
        <taxon>Bacteria</taxon>
        <taxon>Bacillati</taxon>
        <taxon>Bacillota</taxon>
        <taxon>Bacilli</taxon>
        <taxon>Bacillales</taxon>
        <taxon>Caryophanaceae</taxon>
        <taxon>Metalysinibacillus</taxon>
    </lineage>
</organism>
<evidence type="ECO:0000313" key="2">
    <source>
        <dbReference type="EMBL" id="HJH10213.1"/>
    </source>
</evidence>
<keyword evidence="1" id="KW-0812">Transmembrane</keyword>
<dbReference type="Pfam" id="PF11667">
    <property type="entry name" value="DUF3267"/>
    <property type="match status" value="1"/>
</dbReference>
<gene>
    <name evidence="2" type="ORF">K8V30_00730</name>
</gene>
<name>A0A921NAX4_9BACL</name>
<keyword evidence="1" id="KW-0472">Membrane</keyword>
<reference evidence="2" key="1">
    <citation type="journal article" date="2021" name="PeerJ">
        <title>Extensive microbial diversity within the chicken gut microbiome revealed by metagenomics and culture.</title>
        <authorList>
            <person name="Gilroy R."/>
            <person name="Ravi A."/>
            <person name="Getino M."/>
            <person name="Pursley I."/>
            <person name="Horton D.L."/>
            <person name="Alikhan N.F."/>
            <person name="Baker D."/>
            <person name="Gharbi K."/>
            <person name="Hall N."/>
            <person name="Watson M."/>
            <person name="Adriaenssens E.M."/>
            <person name="Foster-Nyarko E."/>
            <person name="Jarju S."/>
            <person name="Secka A."/>
            <person name="Antonio M."/>
            <person name="Oren A."/>
            <person name="Chaudhuri R.R."/>
            <person name="La Ragione R."/>
            <person name="Hildebrand F."/>
            <person name="Pallen M.J."/>
        </authorList>
    </citation>
    <scope>NUCLEOTIDE SEQUENCE</scope>
    <source>
        <strain evidence="2">CHK160-4876</strain>
    </source>
</reference>
<feature type="transmembrane region" description="Helical" evidence="1">
    <location>
        <begin position="18"/>
        <end position="37"/>
    </location>
</feature>
<evidence type="ECO:0000313" key="3">
    <source>
        <dbReference type="Proteomes" id="UP000700212"/>
    </source>
</evidence>
<evidence type="ECO:0000256" key="1">
    <source>
        <dbReference type="SAM" id="Phobius"/>
    </source>
</evidence>
<accession>A0A921NAX4</accession>
<dbReference type="EMBL" id="DYTV01000010">
    <property type="protein sequence ID" value="HJH10213.1"/>
    <property type="molecule type" value="Genomic_DNA"/>
</dbReference>